<evidence type="ECO:0000313" key="1">
    <source>
        <dbReference type="EMBL" id="SBV97081.1"/>
    </source>
</evidence>
<dbReference type="InterPro" id="IPR024078">
    <property type="entry name" value="LmbE-like_dom_sf"/>
</dbReference>
<dbReference type="AlphaFoldDB" id="A0A212JCC2"/>
<dbReference type="SUPFAM" id="SSF102588">
    <property type="entry name" value="LmbE-like"/>
    <property type="match status" value="1"/>
</dbReference>
<name>A0A212JCC2_9BACT</name>
<sequence>MYVFISPHFDDAIGSAGGVINRLVESGEECCVMTIMTAIPWYHPKYAYYVLHRQSENKNAAKALKCSVKNAPFLDVVYRKGMRKLMKQAKKKLFTVEVTEYDLIEKIRDYILVNTKSDDILIAPAGLGNHIDHRIVNIAVQDLDRRVYFYEEFYYDIEPTESPLTADYAYVYLTKNEISEKLDAMLMYKKTLRKLFRRNWKERTAQYYIKERIHAGKPYERFNDITFLDGK</sequence>
<proteinExistence type="predicted"/>
<dbReference type="Pfam" id="PF02585">
    <property type="entry name" value="PIG-L"/>
    <property type="match status" value="1"/>
</dbReference>
<evidence type="ECO:0008006" key="2">
    <source>
        <dbReference type="Google" id="ProtNLM"/>
    </source>
</evidence>
<dbReference type="InterPro" id="IPR003737">
    <property type="entry name" value="GlcNAc_PI_deacetylase-related"/>
</dbReference>
<protein>
    <recommendedName>
        <fullName evidence="2">PIG-L family deacetylase</fullName>
    </recommendedName>
</protein>
<dbReference type="RefSeq" id="WP_296948220.1">
    <property type="nucleotide sequence ID" value="NZ_LT599021.1"/>
</dbReference>
<accession>A0A212JCC2</accession>
<gene>
    <name evidence="1" type="ORF">KL86DYS2_11209</name>
</gene>
<dbReference type="EMBL" id="FLUL01000001">
    <property type="protein sequence ID" value="SBV97081.1"/>
    <property type="molecule type" value="Genomic_DNA"/>
</dbReference>
<organism evidence="1">
    <name type="scientific">uncultured Dysgonomonas sp</name>
    <dbReference type="NCBI Taxonomy" id="206096"/>
    <lineage>
        <taxon>Bacteria</taxon>
        <taxon>Pseudomonadati</taxon>
        <taxon>Bacteroidota</taxon>
        <taxon>Bacteroidia</taxon>
        <taxon>Bacteroidales</taxon>
        <taxon>Dysgonomonadaceae</taxon>
        <taxon>Dysgonomonas</taxon>
        <taxon>environmental samples</taxon>
    </lineage>
</organism>
<reference evidence="1" key="1">
    <citation type="submission" date="2016-04" db="EMBL/GenBank/DDBJ databases">
        <authorList>
            <person name="Evans L.H."/>
            <person name="Alamgir A."/>
            <person name="Owens N."/>
            <person name="Weber N.D."/>
            <person name="Virtaneva K."/>
            <person name="Barbian K."/>
            <person name="Babar A."/>
            <person name="Rosenke K."/>
        </authorList>
    </citation>
    <scope>NUCLEOTIDE SEQUENCE</scope>
    <source>
        <strain evidence="1">86-2</strain>
    </source>
</reference>
<dbReference type="Gene3D" id="3.40.50.10320">
    <property type="entry name" value="LmbE-like"/>
    <property type="match status" value="1"/>
</dbReference>